<dbReference type="GO" id="GO:0072659">
    <property type="term" value="P:protein localization to plasma membrane"/>
    <property type="evidence" value="ECO:0007669"/>
    <property type="project" value="TreeGrafter"/>
</dbReference>
<evidence type="ECO:0000313" key="8">
    <source>
        <dbReference type="WBParaSite" id="ACRNAN_Path_443.g1671.t1"/>
    </source>
</evidence>
<dbReference type="InterPro" id="IPR018619">
    <property type="entry name" value="Hyccin"/>
</dbReference>
<name>A0A914C6P1_9BILA</name>
<dbReference type="GO" id="GO:0046854">
    <property type="term" value="P:phosphatidylinositol phosphate biosynthetic process"/>
    <property type="evidence" value="ECO:0007669"/>
    <property type="project" value="TreeGrafter"/>
</dbReference>
<evidence type="ECO:0000256" key="2">
    <source>
        <dbReference type="ARBA" id="ARBA00004514"/>
    </source>
</evidence>
<dbReference type="AlphaFoldDB" id="A0A914C6P1"/>
<organism evidence="7 8">
    <name type="scientific">Acrobeloides nanus</name>
    <dbReference type="NCBI Taxonomy" id="290746"/>
    <lineage>
        <taxon>Eukaryota</taxon>
        <taxon>Metazoa</taxon>
        <taxon>Ecdysozoa</taxon>
        <taxon>Nematoda</taxon>
        <taxon>Chromadorea</taxon>
        <taxon>Rhabditida</taxon>
        <taxon>Tylenchina</taxon>
        <taxon>Cephalobomorpha</taxon>
        <taxon>Cephaloboidea</taxon>
        <taxon>Cephalobidae</taxon>
        <taxon>Acrobeloides</taxon>
    </lineage>
</organism>
<dbReference type="Proteomes" id="UP000887540">
    <property type="component" value="Unplaced"/>
</dbReference>
<dbReference type="PANTHER" id="PTHR31220">
    <property type="entry name" value="HYCCIN RELATED"/>
    <property type="match status" value="1"/>
</dbReference>
<dbReference type="PANTHER" id="PTHR31220:SF1">
    <property type="entry name" value="GH21176P"/>
    <property type="match status" value="1"/>
</dbReference>
<evidence type="ECO:0000256" key="6">
    <source>
        <dbReference type="ARBA" id="ARBA00034482"/>
    </source>
</evidence>
<dbReference type="GO" id="GO:0005886">
    <property type="term" value="C:plasma membrane"/>
    <property type="evidence" value="ECO:0007669"/>
    <property type="project" value="UniProtKB-SubCell"/>
</dbReference>
<keyword evidence="5" id="KW-0472">Membrane</keyword>
<sequence length="336" mass="38110">MNNNQLQDWITDLNKTFGTKVKTEKRLPDERATQYRRLLDDIADNTNYLNDYLICNFEDTRLSQPLISQLLSLYYRGGIARCFVLQIVPSITSMYLTGITKRQKQCTSMFETFLLAIYNEEILAGGPGSPVMNKKSEEIRIPSVGYPSIYHDPSKIQPYPEVTQLKYGGSPSVQKTIRIGPYPPMDRIIAENRFTLLTKLLKSINGNISHMSAHVICRSYCRSLITICKSGFSFPESEFRHRILKDEASSEILGDHSKKPRIPVSPYFLIESLNGLHFALFNGHADLSLRALDAIHQRAQYEMLADVLLATNAIKNSLQETHNIKSMLELEVNGAS</sequence>
<evidence type="ECO:0000256" key="5">
    <source>
        <dbReference type="ARBA" id="ARBA00023136"/>
    </source>
</evidence>
<keyword evidence="7" id="KW-1185">Reference proteome</keyword>
<dbReference type="Pfam" id="PF09790">
    <property type="entry name" value="Hyccin"/>
    <property type="match status" value="1"/>
</dbReference>
<keyword evidence="3" id="KW-1003">Cell membrane</keyword>
<keyword evidence="4" id="KW-0963">Cytoplasm</keyword>
<evidence type="ECO:0000256" key="4">
    <source>
        <dbReference type="ARBA" id="ARBA00022490"/>
    </source>
</evidence>
<evidence type="ECO:0000256" key="1">
    <source>
        <dbReference type="ARBA" id="ARBA00004236"/>
    </source>
</evidence>
<comment type="subcellular location">
    <subcellularLocation>
        <location evidence="1">Cell membrane</location>
    </subcellularLocation>
    <subcellularLocation>
        <location evidence="2">Cytoplasm</location>
        <location evidence="2">Cytosol</location>
    </subcellularLocation>
</comment>
<evidence type="ECO:0000256" key="3">
    <source>
        <dbReference type="ARBA" id="ARBA00022475"/>
    </source>
</evidence>
<proteinExistence type="inferred from homology"/>
<protein>
    <submittedName>
        <fullName evidence="8">Uncharacterized protein</fullName>
    </submittedName>
</protein>
<dbReference type="WBParaSite" id="ACRNAN_Path_443.g1671.t1">
    <property type="protein sequence ID" value="ACRNAN_Path_443.g1671.t1"/>
    <property type="gene ID" value="ACRNAN_Path_443.g1671"/>
</dbReference>
<evidence type="ECO:0000313" key="7">
    <source>
        <dbReference type="Proteomes" id="UP000887540"/>
    </source>
</evidence>
<reference evidence="8" key="1">
    <citation type="submission" date="2022-11" db="UniProtKB">
        <authorList>
            <consortium name="WormBaseParasite"/>
        </authorList>
    </citation>
    <scope>IDENTIFICATION</scope>
</reference>
<accession>A0A914C6P1</accession>
<dbReference type="GO" id="GO:0005829">
    <property type="term" value="C:cytosol"/>
    <property type="evidence" value="ECO:0007669"/>
    <property type="project" value="UniProtKB-SubCell"/>
</dbReference>
<comment type="similarity">
    <text evidence="6">Belongs to the Hyccin family.</text>
</comment>